<dbReference type="InterPro" id="IPR052901">
    <property type="entry name" value="Bact_TGase-like"/>
</dbReference>
<keyword evidence="2" id="KW-0472">Membrane</keyword>
<feature type="transmembrane region" description="Helical" evidence="2">
    <location>
        <begin position="139"/>
        <end position="157"/>
    </location>
</feature>
<dbReference type="InterPro" id="IPR002931">
    <property type="entry name" value="Transglutaminase-like"/>
</dbReference>
<feature type="transmembrane region" description="Helical" evidence="2">
    <location>
        <begin position="186"/>
        <end position="203"/>
    </location>
</feature>
<protein>
    <submittedName>
        <fullName evidence="4">Transglutaminase domain-containing protein</fullName>
    </submittedName>
</protein>
<dbReference type="PANTHER" id="PTHR42736:SF1">
    <property type="entry name" value="PROTEIN-GLUTAMINE GAMMA-GLUTAMYLTRANSFERASE"/>
    <property type="match status" value="1"/>
</dbReference>
<dbReference type="Pfam" id="PF11992">
    <property type="entry name" value="TgpA_N"/>
    <property type="match status" value="1"/>
</dbReference>
<keyword evidence="2" id="KW-0812">Transmembrane</keyword>
<dbReference type="Gene3D" id="3.10.620.30">
    <property type="match status" value="1"/>
</dbReference>
<feature type="transmembrane region" description="Helical" evidence="2">
    <location>
        <begin position="51"/>
        <end position="69"/>
    </location>
</feature>
<evidence type="ECO:0000259" key="3">
    <source>
        <dbReference type="SMART" id="SM00460"/>
    </source>
</evidence>
<dbReference type="RefSeq" id="WP_124869222.1">
    <property type="nucleotide sequence ID" value="NZ_RQZF01000003.1"/>
</dbReference>
<reference evidence="4 5" key="1">
    <citation type="submission" date="2018-11" db="EMBL/GenBank/DDBJ databases">
        <title>Genomes From Bacteria Associated with the Canine Oral Cavity: a Test Case for Automated Genome-Based Taxonomic Assignment.</title>
        <authorList>
            <person name="Coil D.A."/>
            <person name="Jospin G."/>
            <person name="Darling A.E."/>
            <person name="Wallis C."/>
            <person name="Davis I.J."/>
            <person name="Harris S."/>
            <person name="Eisen J.A."/>
            <person name="Holcombe L.J."/>
            <person name="O'Flynn C."/>
        </authorList>
    </citation>
    <scope>NUCLEOTIDE SEQUENCE [LARGE SCALE GENOMIC DNA]</scope>
    <source>
        <strain evidence="4 5">OH770</strain>
    </source>
</reference>
<keyword evidence="5" id="KW-1185">Reference proteome</keyword>
<comment type="caution">
    <text evidence="4">The sequence shown here is derived from an EMBL/GenBank/DDBJ whole genome shotgun (WGS) entry which is preliminary data.</text>
</comment>
<feature type="transmembrane region" description="Helical" evidence="2">
    <location>
        <begin position="21"/>
        <end position="39"/>
    </location>
</feature>
<dbReference type="PANTHER" id="PTHR42736">
    <property type="entry name" value="PROTEIN-GLUTAMINE GAMMA-GLUTAMYLTRANSFERASE"/>
    <property type="match status" value="1"/>
</dbReference>
<evidence type="ECO:0000313" key="4">
    <source>
        <dbReference type="EMBL" id="RRC95539.1"/>
    </source>
</evidence>
<keyword evidence="2" id="KW-1133">Transmembrane helix</keyword>
<gene>
    <name evidence="4" type="ORF">EII11_04495</name>
</gene>
<organism evidence="4 5">
    <name type="scientific">Schaalia canis</name>
    <dbReference type="NCBI Taxonomy" id="100469"/>
    <lineage>
        <taxon>Bacteria</taxon>
        <taxon>Bacillati</taxon>
        <taxon>Actinomycetota</taxon>
        <taxon>Actinomycetes</taxon>
        <taxon>Actinomycetales</taxon>
        <taxon>Actinomycetaceae</taxon>
        <taxon>Schaalia</taxon>
    </lineage>
</organism>
<evidence type="ECO:0000313" key="5">
    <source>
        <dbReference type="Proteomes" id="UP000280444"/>
    </source>
</evidence>
<evidence type="ECO:0000256" key="1">
    <source>
        <dbReference type="SAM" id="MobiDB-lite"/>
    </source>
</evidence>
<dbReference type="EMBL" id="RQZF01000003">
    <property type="protein sequence ID" value="RRC95539.1"/>
    <property type="molecule type" value="Genomic_DNA"/>
</dbReference>
<feature type="transmembrane region" description="Helical" evidence="2">
    <location>
        <begin position="235"/>
        <end position="253"/>
    </location>
</feature>
<feature type="transmembrane region" description="Helical" evidence="2">
    <location>
        <begin position="619"/>
        <end position="646"/>
    </location>
</feature>
<dbReference type="OrthoDB" id="3651060at2"/>
<dbReference type="Pfam" id="PF01841">
    <property type="entry name" value="Transglut_core"/>
    <property type="match status" value="1"/>
</dbReference>
<feature type="transmembrane region" description="Helical" evidence="2">
    <location>
        <begin position="76"/>
        <end position="95"/>
    </location>
</feature>
<dbReference type="AlphaFoldDB" id="A0A3P1SEV7"/>
<dbReference type="SMART" id="SM00460">
    <property type="entry name" value="TGc"/>
    <property type="match status" value="1"/>
</dbReference>
<sequence length="823" mass="90355">MNTVPTFYLTTSGTDKKQHRRYLVIDLALVLVLLLIAGVTHGDVFGDSSGYIAASGGVGVGFLCALIAARAQFGPAMSTLVLIAGYLAAGPYIALPDTLTRGVFPTLASIRALVTGSVTAWKDLLTIQPPAEAFSGMTVVPYLSGLVAAFVSVTIVVRTQKRSWAILPIVVFATIGILWGSQRASYALAIGIVGSIIAWVWTVEISNRRRHADDHSSVTFVNNANQSAHLQRTRGAVVVILAAVTAALVVPLLPTDHRLVLRDYVDPPLDLHEYHSPLAFFRAWNTQEADTALFTVEGLGKDERIRIATLDFYDGTIFKTSGEEGAKSFRHVGRDFTDVALPEGSETRTLTFALANYEGNWLPTGGQVRSLEYTAGDIDSLASALFYSEELATALSVRPLGDGVAYRSVSVLPKPWADAKLQDKPFEKVPLPDDLYVPESVHDTAQLLTEGKNAGIEQVRALQQRLHDDGFYSDGLSGNSLPGHRSDRLAAFLEAPQMVGDDDQYAPAMALMLRSLGIPSRVVMGFYPETYTDGPIPITGKDTHVWVEVPFRGAGWVPFDPTPPKDQVPQTEVPKPKPNPRPLVIQPPEPPEEPAEVPPESVEDPEDDDEPEDNGWGELLLLIVKIGAGISIVLLPFIVIVLIKSVMRLVRRRRKREDLRAAAAWDEVVDRVTDLGIEVSMGVSRPRQAQWIERQLTAEAHDETTKDPELTFVAYDAQRSELETLADELDRAVFSAPRVSSNQCDDMWARSIEVIKSLRKRASWRQRLGGTFSTKALRMRAGRRRNRRRREKKLIAQLKAAHKRGGNGSVSAVTTSRRRNHNG</sequence>
<proteinExistence type="predicted"/>
<feature type="transmembrane region" description="Helical" evidence="2">
    <location>
        <begin position="164"/>
        <end position="180"/>
    </location>
</feature>
<dbReference type="InterPro" id="IPR038765">
    <property type="entry name" value="Papain-like_cys_pep_sf"/>
</dbReference>
<accession>A0A3P1SEV7</accession>
<feature type="domain" description="Transglutaminase-like" evidence="3">
    <location>
        <begin position="494"/>
        <end position="563"/>
    </location>
</feature>
<evidence type="ECO:0000256" key="2">
    <source>
        <dbReference type="SAM" id="Phobius"/>
    </source>
</evidence>
<feature type="region of interest" description="Disordered" evidence="1">
    <location>
        <begin position="799"/>
        <end position="823"/>
    </location>
</feature>
<name>A0A3P1SEV7_9ACTO</name>
<feature type="compositionally biased region" description="Acidic residues" evidence="1">
    <location>
        <begin position="590"/>
        <end position="614"/>
    </location>
</feature>
<dbReference type="Proteomes" id="UP000280444">
    <property type="component" value="Unassembled WGS sequence"/>
</dbReference>
<feature type="compositionally biased region" description="Pro residues" evidence="1">
    <location>
        <begin position="576"/>
        <end position="589"/>
    </location>
</feature>
<feature type="region of interest" description="Disordered" evidence="1">
    <location>
        <begin position="557"/>
        <end position="614"/>
    </location>
</feature>
<dbReference type="InterPro" id="IPR021878">
    <property type="entry name" value="TgpA_N"/>
</dbReference>
<dbReference type="SUPFAM" id="SSF54001">
    <property type="entry name" value="Cysteine proteinases"/>
    <property type="match status" value="1"/>
</dbReference>